<organism evidence="1 2">
    <name type="scientific">Streptomyces bottropensis ATCC 25435</name>
    <dbReference type="NCBI Taxonomy" id="1054862"/>
    <lineage>
        <taxon>Bacteria</taxon>
        <taxon>Bacillati</taxon>
        <taxon>Actinomycetota</taxon>
        <taxon>Actinomycetes</taxon>
        <taxon>Kitasatosporales</taxon>
        <taxon>Streptomycetaceae</taxon>
        <taxon>Streptomyces</taxon>
    </lineage>
</organism>
<evidence type="ECO:0000313" key="2">
    <source>
        <dbReference type="Proteomes" id="UP000030760"/>
    </source>
</evidence>
<name>M3E778_9ACTN</name>
<proteinExistence type="predicted"/>
<reference evidence="2" key="1">
    <citation type="journal article" date="2013" name="Genome Announc.">
        <title>Draft Genome Sequence of Streptomyces bottropensis ATCC 25435, a Bottromycin-Producing Actinomycete.</title>
        <authorList>
            <person name="Zhang H."/>
            <person name="Zhou W."/>
            <person name="Zhuang Y."/>
            <person name="Liang X."/>
            <person name="Liu T."/>
        </authorList>
    </citation>
    <scope>NUCLEOTIDE SEQUENCE [LARGE SCALE GENOMIC DNA]</scope>
    <source>
        <strain evidence="2">ATCC 25435</strain>
    </source>
</reference>
<dbReference type="Proteomes" id="UP000030760">
    <property type="component" value="Unassembled WGS sequence"/>
</dbReference>
<accession>M3E778</accession>
<protein>
    <submittedName>
        <fullName evidence="1">Uncharacterized protein</fullName>
    </submittedName>
</protein>
<dbReference type="EMBL" id="KB405095">
    <property type="protein sequence ID" value="EMF51966.1"/>
    <property type="molecule type" value="Genomic_DNA"/>
</dbReference>
<gene>
    <name evidence="1" type="ORF">SBD_6487</name>
</gene>
<dbReference type="AlphaFoldDB" id="M3E778"/>
<sequence>MGPSIRTGPWFIRFISASAQVTNPHSALRAFLSLETT</sequence>
<evidence type="ECO:0000313" key="1">
    <source>
        <dbReference type="EMBL" id="EMF51966.1"/>
    </source>
</evidence>